<protein>
    <submittedName>
        <fullName evidence="1">Uncharacterized protein</fullName>
    </submittedName>
</protein>
<dbReference type="EMBL" id="QYYH01000153">
    <property type="protein sequence ID" value="RJY06769.1"/>
    <property type="molecule type" value="Genomic_DNA"/>
</dbReference>
<sequence length="292" mass="33883">MGCHGEPEFHSDVIKRFHLIKSVENSRYTGKFSETFTHYEDMHYYRWVLNHKDKSLPIWDATVDESDPELARIKAVNLVDEVRQATRKSRTSTMSTESYNSFCEKELSKIAMQSGLTRQALVEEYRTGNYGYQGIIGYQLHEGKFRVIYEGIPALVFPDKNYFLKMDSEYSANGYSVTRIRSESNDVDERLIEDSVVRLGENDLQKYPCSSLAEYISRRYFYQHADSVAEKEAGIVTNLLLSVNKLTKQELNDPYIRDLLKNTRVGETNILELIVRKESTSNKFQNMGSSYY</sequence>
<comment type="caution">
    <text evidence="1">The sequence shown here is derived from an EMBL/GenBank/DDBJ whole genome shotgun (WGS) entry which is preliminary data.</text>
</comment>
<gene>
    <name evidence="1" type="ORF">D5R81_17405</name>
</gene>
<reference evidence="1 2" key="1">
    <citation type="submission" date="2018-09" db="EMBL/GenBank/DDBJ databases">
        <title>Phylogeny of the Shewanellaceae, and recommendation for two new genera, Pseudoshewanella and Parashewanella.</title>
        <authorList>
            <person name="Wang G."/>
        </authorList>
    </citation>
    <scope>NUCLEOTIDE SEQUENCE [LARGE SCALE GENOMIC DNA]</scope>
    <source>
        <strain evidence="1 2">KCTC 22492</strain>
    </source>
</reference>
<organism evidence="1 2">
    <name type="scientific">Parashewanella spongiae</name>
    <dbReference type="NCBI Taxonomy" id="342950"/>
    <lineage>
        <taxon>Bacteria</taxon>
        <taxon>Pseudomonadati</taxon>
        <taxon>Pseudomonadota</taxon>
        <taxon>Gammaproteobacteria</taxon>
        <taxon>Alteromonadales</taxon>
        <taxon>Shewanellaceae</taxon>
        <taxon>Parashewanella</taxon>
    </lineage>
</organism>
<dbReference type="AlphaFoldDB" id="A0A3A6TFD1"/>
<accession>A0A3A6TFD1</accession>
<name>A0A3A6TFD1_9GAMM</name>
<evidence type="ECO:0000313" key="2">
    <source>
        <dbReference type="Proteomes" id="UP000273022"/>
    </source>
</evidence>
<keyword evidence="2" id="KW-1185">Reference proteome</keyword>
<evidence type="ECO:0000313" key="1">
    <source>
        <dbReference type="EMBL" id="RJY06769.1"/>
    </source>
</evidence>
<dbReference type="Proteomes" id="UP000273022">
    <property type="component" value="Unassembled WGS sequence"/>
</dbReference>
<proteinExistence type="predicted"/>